<proteinExistence type="predicted"/>
<dbReference type="PROSITE" id="PS00041">
    <property type="entry name" value="HTH_ARAC_FAMILY_1"/>
    <property type="match status" value="1"/>
</dbReference>
<sequence>MMDKRFDTAAINFERWRSIATDAIIPLHYECDRESNFSGILSAHPVGKLQVAHLKASPHSVQRSPRLIHHARHDQLVFNWLLNGQCHVEQDDNRNRVNQGAMWLCDASRQYQLEFPQTFDLVSIVLPKEGIKPYFSDLSQLVSLDLSQRSEMASFVSAHLQLLTQTSQFSSPLVVEKVTRHTIDLLVSLFAETLSEQKHHLTHSKASIVVRVKQYIDHHAMDAELTGQEVADQIGVSTRYINQLLSEEGLSLSRLIWHDRVLKSAELLQDNQNTHRSISDIAYTTGFNDVAHFSRTFKKHFAVTPSQYRRQINNPL</sequence>
<dbReference type="PRINTS" id="PR00032">
    <property type="entry name" value="HTHARAC"/>
</dbReference>
<dbReference type="Gene3D" id="1.10.10.60">
    <property type="entry name" value="Homeodomain-like"/>
    <property type="match status" value="1"/>
</dbReference>
<dbReference type="InterPro" id="IPR018060">
    <property type="entry name" value="HTH_AraC"/>
</dbReference>
<name>A0ABS0GCT8_9VIBR</name>
<feature type="domain" description="HTH araC/xylS-type" evidence="4">
    <location>
        <begin position="210"/>
        <end position="311"/>
    </location>
</feature>
<dbReference type="PANTHER" id="PTHR43280:SF31">
    <property type="entry name" value="TRANSCRIPTIONAL REGULATORY PROTEIN"/>
    <property type="match status" value="1"/>
</dbReference>
<dbReference type="EMBL" id="JADPMR010000001">
    <property type="protein sequence ID" value="MBF9000225.1"/>
    <property type="molecule type" value="Genomic_DNA"/>
</dbReference>
<gene>
    <name evidence="5" type="ORF">I1A42_06595</name>
</gene>
<accession>A0ABS0GCT8</accession>
<dbReference type="InterPro" id="IPR018062">
    <property type="entry name" value="HTH_AraC-typ_CS"/>
</dbReference>
<dbReference type="SUPFAM" id="SSF46689">
    <property type="entry name" value="Homeodomain-like"/>
    <property type="match status" value="1"/>
</dbReference>
<comment type="caution">
    <text evidence="5">The sequence shown here is derived from an EMBL/GenBank/DDBJ whole genome shotgun (WGS) entry which is preliminary data.</text>
</comment>
<evidence type="ECO:0000256" key="3">
    <source>
        <dbReference type="ARBA" id="ARBA00023163"/>
    </source>
</evidence>
<dbReference type="SMART" id="SM00342">
    <property type="entry name" value="HTH_ARAC"/>
    <property type="match status" value="1"/>
</dbReference>
<keyword evidence="2" id="KW-0238">DNA-binding</keyword>
<dbReference type="Pfam" id="PF14525">
    <property type="entry name" value="AraC_binding_2"/>
    <property type="match status" value="1"/>
</dbReference>
<evidence type="ECO:0000259" key="4">
    <source>
        <dbReference type="PROSITE" id="PS01124"/>
    </source>
</evidence>
<evidence type="ECO:0000313" key="5">
    <source>
        <dbReference type="EMBL" id="MBF9000225.1"/>
    </source>
</evidence>
<dbReference type="RefSeq" id="WP_196122974.1">
    <property type="nucleotide sequence ID" value="NZ_JADPMR010000001.1"/>
</dbReference>
<keyword evidence="6" id="KW-1185">Reference proteome</keyword>
<dbReference type="InterPro" id="IPR035418">
    <property type="entry name" value="AraC-bd_2"/>
</dbReference>
<dbReference type="PROSITE" id="PS01124">
    <property type="entry name" value="HTH_ARAC_FAMILY_2"/>
    <property type="match status" value="1"/>
</dbReference>
<dbReference type="InterPro" id="IPR020449">
    <property type="entry name" value="Tscrpt_reg_AraC-type_HTH"/>
</dbReference>
<dbReference type="InterPro" id="IPR009057">
    <property type="entry name" value="Homeodomain-like_sf"/>
</dbReference>
<evidence type="ECO:0000256" key="2">
    <source>
        <dbReference type="ARBA" id="ARBA00023125"/>
    </source>
</evidence>
<keyword evidence="3" id="KW-0804">Transcription</keyword>
<reference evidence="5 6" key="1">
    <citation type="submission" date="2020-11" db="EMBL/GenBank/DDBJ databases">
        <title>Vibrio nitrifigilis sp. nov., a marine nitrogen-fixing bacterium isolated from the lagoon sediment of an islet inside an atoll.</title>
        <authorList>
            <person name="Wang L.-T."/>
            <person name="Shieh W.Y."/>
        </authorList>
    </citation>
    <scope>NUCLEOTIDE SEQUENCE [LARGE SCALE GENOMIC DNA]</scope>
    <source>
        <strain evidence="5 6">NFV-1</strain>
    </source>
</reference>
<dbReference type="Pfam" id="PF12833">
    <property type="entry name" value="HTH_18"/>
    <property type="match status" value="1"/>
</dbReference>
<evidence type="ECO:0000313" key="6">
    <source>
        <dbReference type="Proteomes" id="UP000597206"/>
    </source>
</evidence>
<organism evidence="5 6">
    <name type="scientific">Vibrio nitrifigilis</name>
    <dbReference type="NCBI Taxonomy" id="2789781"/>
    <lineage>
        <taxon>Bacteria</taxon>
        <taxon>Pseudomonadati</taxon>
        <taxon>Pseudomonadota</taxon>
        <taxon>Gammaproteobacteria</taxon>
        <taxon>Vibrionales</taxon>
        <taxon>Vibrionaceae</taxon>
        <taxon>Vibrio</taxon>
    </lineage>
</organism>
<dbReference type="PANTHER" id="PTHR43280">
    <property type="entry name" value="ARAC-FAMILY TRANSCRIPTIONAL REGULATOR"/>
    <property type="match status" value="1"/>
</dbReference>
<keyword evidence="1" id="KW-0805">Transcription regulation</keyword>
<evidence type="ECO:0000256" key="1">
    <source>
        <dbReference type="ARBA" id="ARBA00023015"/>
    </source>
</evidence>
<protein>
    <submittedName>
        <fullName evidence="5">Helix-turn-helix domain-containing protein</fullName>
    </submittedName>
</protein>
<dbReference type="Proteomes" id="UP000597206">
    <property type="component" value="Unassembled WGS sequence"/>
</dbReference>